<evidence type="ECO:0000313" key="3">
    <source>
        <dbReference type="Proteomes" id="UP001189429"/>
    </source>
</evidence>
<feature type="non-terminal residue" evidence="2">
    <location>
        <position position="149"/>
    </location>
</feature>
<proteinExistence type="predicted"/>
<feature type="region of interest" description="Disordered" evidence="1">
    <location>
        <begin position="46"/>
        <end position="68"/>
    </location>
</feature>
<feature type="compositionally biased region" description="Basic and acidic residues" evidence="1">
    <location>
        <begin position="96"/>
        <end position="119"/>
    </location>
</feature>
<feature type="region of interest" description="Disordered" evidence="1">
    <location>
        <begin position="81"/>
        <end position="149"/>
    </location>
</feature>
<evidence type="ECO:0000313" key="2">
    <source>
        <dbReference type="EMBL" id="CAK0823882.1"/>
    </source>
</evidence>
<feature type="non-terminal residue" evidence="2">
    <location>
        <position position="1"/>
    </location>
</feature>
<reference evidence="2" key="1">
    <citation type="submission" date="2023-10" db="EMBL/GenBank/DDBJ databases">
        <authorList>
            <person name="Chen Y."/>
            <person name="Shah S."/>
            <person name="Dougan E. K."/>
            <person name="Thang M."/>
            <person name="Chan C."/>
        </authorList>
    </citation>
    <scope>NUCLEOTIDE SEQUENCE [LARGE SCALE GENOMIC DNA]</scope>
</reference>
<dbReference type="Proteomes" id="UP001189429">
    <property type="component" value="Unassembled WGS sequence"/>
</dbReference>
<protein>
    <submittedName>
        <fullName evidence="2">Uncharacterized protein</fullName>
    </submittedName>
</protein>
<name>A0ABN9S0V8_9DINO</name>
<comment type="caution">
    <text evidence="2">The sequence shown here is derived from an EMBL/GenBank/DDBJ whole genome shotgun (WGS) entry which is preliminary data.</text>
</comment>
<accession>A0ABN9S0V8</accession>
<organism evidence="2 3">
    <name type="scientific">Prorocentrum cordatum</name>
    <dbReference type="NCBI Taxonomy" id="2364126"/>
    <lineage>
        <taxon>Eukaryota</taxon>
        <taxon>Sar</taxon>
        <taxon>Alveolata</taxon>
        <taxon>Dinophyceae</taxon>
        <taxon>Prorocentrales</taxon>
        <taxon>Prorocentraceae</taxon>
        <taxon>Prorocentrum</taxon>
    </lineage>
</organism>
<dbReference type="EMBL" id="CAUYUJ010008421">
    <property type="protein sequence ID" value="CAK0823882.1"/>
    <property type="molecule type" value="Genomic_DNA"/>
</dbReference>
<sequence>HGDAHEECLGDIIVIIRGCLCVNNRGPRPAALAGRGGCRAMEPVAGPPEAPVAGRPKRGRPFGALSRPKAMRVAEKEAAEAARAARAAGPSTVSARDTHGRYCKREQQEQGHHQQDGHQDCLMMQPWQPPPRTPLSTPELTISKVPVRD</sequence>
<evidence type="ECO:0000256" key="1">
    <source>
        <dbReference type="SAM" id="MobiDB-lite"/>
    </source>
</evidence>
<gene>
    <name evidence="2" type="ORF">PCOR1329_LOCUS24449</name>
</gene>
<keyword evidence="3" id="KW-1185">Reference proteome</keyword>